<dbReference type="PANTHER" id="PTHR11451:SF44">
    <property type="entry name" value="THREONINE--TRNA LIGASE, CHLOROPLASTIC_MITOCHONDRIAL 2"/>
    <property type="match status" value="1"/>
</dbReference>
<evidence type="ECO:0000256" key="1">
    <source>
        <dbReference type="ARBA" id="ARBA00022917"/>
    </source>
</evidence>
<name>A0A7C5U4Y7_CALS0</name>
<dbReference type="InterPro" id="IPR002320">
    <property type="entry name" value="Thr-tRNA-ligase_IIa"/>
</dbReference>
<dbReference type="GO" id="GO:0004829">
    <property type="term" value="F:threonine-tRNA ligase activity"/>
    <property type="evidence" value="ECO:0007669"/>
    <property type="project" value="InterPro"/>
</dbReference>
<keyword evidence="1" id="KW-0648">Protein biosynthesis</keyword>
<dbReference type="FunFam" id="3.40.50.800:FF:000001">
    <property type="entry name" value="Threonine--tRNA ligase"/>
    <property type="match status" value="1"/>
</dbReference>
<dbReference type="InterPro" id="IPR047246">
    <property type="entry name" value="ThrRS_anticodon"/>
</dbReference>
<dbReference type="GO" id="GO:0006435">
    <property type="term" value="P:threonyl-tRNA aminoacylation"/>
    <property type="evidence" value="ECO:0007669"/>
    <property type="project" value="InterPro"/>
</dbReference>
<dbReference type="Gene3D" id="3.40.50.800">
    <property type="entry name" value="Anticodon-binding domain"/>
    <property type="match status" value="1"/>
</dbReference>
<sequence>MLPRRQFLLLGSQHRISHRRQIWPTAGIGTVQIDVGNAERFGISYVDSQGNKKYPVILHSAIIGTVERYLYVVVDSALSQTPPRLPTWLSPIQLRILPLTEKQVPKAFRIAEKIAAQGIRVDVDDRGESLAKKVREAETSWIPYIATIGPKEAKTGKLAVRIRGAQKVETKTVNSLVKLILKETKDHPTRPLTMPMAYSKRPGYRYFT</sequence>
<dbReference type="GO" id="GO:0005524">
    <property type="term" value="F:ATP binding"/>
    <property type="evidence" value="ECO:0007669"/>
    <property type="project" value="InterPro"/>
</dbReference>
<evidence type="ECO:0000313" key="3">
    <source>
        <dbReference type="EMBL" id="HHR41148.1"/>
    </source>
</evidence>
<reference evidence="3" key="1">
    <citation type="journal article" date="2020" name="mSystems">
        <title>Genome- and Community-Level Interaction Insights into Carbon Utilization and Element Cycling Functions of Hydrothermarchaeota in Hydrothermal Sediment.</title>
        <authorList>
            <person name="Zhou Z."/>
            <person name="Liu Y."/>
            <person name="Xu W."/>
            <person name="Pan J."/>
            <person name="Luo Z.H."/>
            <person name="Li M."/>
        </authorList>
    </citation>
    <scope>NUCLEOTIDE SEQUENCE [LARGE SCALE GENOMIC DNA]</scope>
    <source>
        <strain evidence="3">SpSt-1084</strain>
    </source>
</reference>
<organism evidence="3">
    <name type="scientific">Caldiarchaeum subterraneum</name>
    <dbReference type="NCBI Taxonomy" id="311458"/>
    <lineage>
        <taxon>Archaea</taxon>
        <taxon>Nitrososphaerota</taxon>
        <taxon>Candidatus Caldarchaeales</taxon>
        <taxon>Candidatus Caldarchaeaceae</taxon>
        <taxon>Candidatus Caldarchaeum</taxon>
    </lineage>
</organism>
<gene>
    <name evidence="3" type="ORF">ENM42_04890</name>
</gene>
<evidence type="ECO:0000259" key="2">
    <source>
        <dbReference type="Pfam" id="PF03129"/>
    </source>
</evidence>
<dbReference type="PRINTS" id="PR01047">
    <property type="entry name" value="TRNASYNTHTHR"/>
</dbReference>
<dbReference type="InterPro" id="IPR004154">
    <property type="entry name" value="Anticodon-bd"/>
</dbReference>
<protein>
    <recommendedName>
        <fullName evidence="2">Anticodon-binding domain-containing protein</fullName>
    </recommendedName>
</protein>
<dbReference type="SUPFAM" id="SSF52954">
    <property type="entry name" value="Class II aaRS ABD-related"/>
    <property type="match status" value="1"/>
</dbReference>
<dbReference type="CDD" id="cd00860">
    <property type="entry name" value="ThrRS_anticodon"/>
    <property type="match status" value="1"/>
</dbReference>
<dbReference type="InterPro" id="IPR045864">
    <property type="entry name" value="aa-tRNA-synth_II/BPL/LPL"/>
</dbReference>
<dbReference type="EMBL" id="DRXS01000263">
    <property type="protein sequence ID" value="HHR41148.1"/>
    <property type="molecule type" value="Genomic_DNA"/>
</dbReference>
<comment type="caution">
    <text evidence="3">The sequence shown here is derived from an EMBL/GenBank/DDBJ whole genome shotgun (WGS) entry which is preliminary data.</text>
</comment>
<dbReference type="SUPFAM" id="SSF55681">
    <property type="entry name" value="Class II aaRS and biotin synthetases"/>
    <property type="match status" value="1"/>
</dbReference>
<proteinExistence type="predicted"/>
<accession>A0A7C5U4Y7</accession>
<dbReference type="AlphaFoldDB" id="A0A7C5U4Y7"/>
<dbReference type="Pfam" id="PF03129">
    <property type="entry name" value="HGTP_anticodon"/>
    <property type="match status" value="1"/>
</dbReference>
<dbReference type="InterPro" id="IPR036621">
    <property type="entry name" value="Anticodon-bd_dom_sf"/>
</dbReference>
<dbReference type="GO" id="GO:0005737">
    <property type="term" value="C:cytoplasm"/>
    <property type="evidence" value="ECO:0007669"/>
    <property type="project" value="InterPro"/>
</dbReference>
<dbReference type="PANTHER" id="PTHR11451">
    <property type="entry name" value="THREONINE-TRNA LIGASE"/>
    <property type="match status" value="1"/>
</dbReference>
<dbReference type="Gene3D" id="3.30.930.10">
    <property type="entry name" value="Bira Bifunctional Protein, Domain 2"/>
    <property type="match status" value="1"/>
</dbReference>
<feature type="domain" description="Anticodon-binding" evidence="2">
    <location>
        <begin position="93"/>
        <end position="182"/>
    </location>
</feature>